<keyword evidence="2" id="KW-1185">Reference proteome</keyword>
<accession>A0A8H7DAA9</accession>
<comment type="caution">
    <text evidence="1">The sequence shown here is derived from an EMBL/GenBank/DDBJ whole genome shotgun (WGS) entry which is preliminary data.</text>
</comment>
<dbReference type="InterPro" id="IPR032675">
    <property type="entry name" value="LRR_dom_sf"/>
</dbReference>
<name>A0A8H7DAA9_9AGAR</name>
<reference evidence="1" key="1">
    <citation type="submission" date="2020-05" db="EMBL/GenBank/DDBJ databases">
        <title>Mycena genomes resolve the evolution of fungal bioluminescence.</title>
        <authorList>
            <person name="Tsai I.J."/>
        </authorList>
    </citation>
    <scope>NUCLEOTIDE SEQUENCE</scope>
    <source>
        <strain evidence="1">CCC161011</strain>
    </source>
</reference>
<evidence type="ECO:0000313" key="1">
    <source>
        <dbReference type="EMBL" id="KAF7364678.1"/>
    </source>
</evidence>
<dbReference type="Gene3D" id="3.80.10.10">
    <property type="entry name" value="Ribonuclease Inhibitor"/>
    <property type="match status" value="1"/>
</dbReference>
<dbReference type="AlphaFoldDB" id="A0A8H7DAA9"/>
<proteinExistence type="predicted"/>
<gene>
    <name evidence="1" type="ORF">MVEN_00337400</name>
</gene>
<dbReference type="EMBL" id="JACAZI010000003">
    <property type="protein sequence ID" value="KAF7364678.1"/>
    <property type="molecule type" value="Genomic_DNA"/>
</dbReference>
<sequence>MNMLEQDDMDDVCLTHSRLRHLRLGQLRKTGDIIGGFDTNAHILRHLTLPALETLLISVLDIPDAELDSSAPLQSLQVGVCFGDAEHRFLRRVSSLRDLTLDFRDAREPCITALNTMATDQNFLPNLQNLNVYSWDNDGHEVFIIALTARRASYRPQLQSFRIIFAYEGRPDDNILRALRRFAESGMHIHVGPFEPNYI</sequence>
<dbReference type="OrthoDB" id="3067623at2759"/>
<organism evidence="1 2">
    <name type="scientific">Mycena venus</name>
    <dbReference type="NCBI Taxonomy" id="2733690"/>
    <lineage>
        <taxon>Eukaryota</taxon>
        <taxon>Fungi</taxon>
        <taxon>Dikarya</taxon>
        <taxon>Basidiomycota</taxon>
        <taxon>Agaricomycotina</taxon>
        <taxon>Agaricomycetes</taxon>
        <taxon>Agaricomycetidae</taxon>
        <taxon>Agaricales</taxon>
        <taxon>Marasmiineae</taxon>
        <taxon>Mycenaceae</taxon>
        <taxon>Mycena</taxon>
    </lineage>
</organism>
<protein>
    <submittedName>
        <fullName evidence="1">Uncharacterized protein</fullName>
    </submittedName>
</protein>
<dbReference type="Proteomes" id="UP000620124">
    <property type="component" value="Unassembled WGS sequence"/>
</dbReference>
<evidence type="ECO:0000313" key="2">
    <source>
        <dbReference type="Proteomes" id="UP000620124"/>
    </source>
</evidence>